<proteinExistence type="predicted"/>
<dbReference type="Proteomes" id="UP000030460">
    <property type="component" value="Unassembled WGS sequence"/>
</dbReference>
<dbReference type="EMBL" id="JTDB02000003">
    <property type="protein sequence ID" value="NLP62311.1"/>
    <property type="molecule type" value="Genomic_DNA"/>
</dbReference>
<keyword evidence="2" id="KW-1185">Reference proteome</keyword>
<comment type="caution">
    <text evidence="1">The sequence shown here is derived from an EMBL/GenBank/DDBJ whole genome shotgun (WGS) entry which is preliminary data.</text>
</comment>
<dbReference type="AlphaFoldDB" id="A0A8T6ZC54"/>
<organism evidence="1 2">
    <name type="scientific">Paraburkholderia sacchari</name>
    <dbReference type="NCBI Taxonomy" id="159450"/>
    <lineage>
        <taxon>Bacteria</taxon>
        <taxon>Pseudomonadati</taxon>
        <taxon>Pseudomonadota</taxon>
        <taxon>Betaproteobacteria</taxon>
        <taxon>Burkholderiales</taxon>
        <taxon>Burkholderiaceae</taxon>
        <taxon>Paraburkholderia</taxon>
    </lineage>
</organism>
<protein>
    <submittedName>
        <fullName evidence="1">Uncharacterized protein</fullName>
    </submittedName>
</protein>
<evidence type="ECO:0000313" key="1">
    <source>
        <dbReference type="EMBL" id="NLP62311.1"/>
    </source>
</evidence>
<accession>A0A8T6ZC54</accession>
<name>A0A8T6ZC54_9BURK</name>
<reference evidence="1" key="2">
    <citation type="submission" date="2020-04" db="EMBL/GenBank/DDBJ databases">
        <authorList>
            <person name="Alexandrino P."/>
            <person name="Mendonca T."/>
            <person name="Guaman L."/>
            <person name="Cherix J."/>
            <person name="Lozano-Sakalauskas G."/>
            <person name="Fujita A."/>
            <person name="Filho E.R."/>
            <person name="Long P."/>
            <person name="Padilla G."/>
            <person name="Taciro M.K."/>
            <person name="Gomez J.G."/>
            <person name="Silva L.F."/>
            <person name="Torres M."/>
        </authorList>
    </citation>
    <scope>NUCLEOTIDE SEQUENCE</scope>
    <source>
        <strain evidence="1">LMG 19450</strain>
    </source>
</reference>
<dbReference type="RefSeq" id="WP_052147825.1">
    <property type="nucleotide sequence ID" value="NZ_CADFGF010000003.1"/>
</dbReference>
<gene>
    <name evidence="1" type="ORF">NH14_014225</name>
</gene>
<reference evidence="1" key="1">
    <citation type="journal article" date="2015" name="Genome Announc.">
        <title>Draft Genome Sequence of the Polyhydroxyalkanoate-Producing Bacterium Burkholderia sacchari LMG 19450 Isolated from Brazilian Sugarcane Plantation Soil.</title>
        <authorList>
            <person name="Alexandrino P.M."/>
            <person name="Mendonca T.T."/>
            <person name="Guaman Bautista L.P."/>
            <person name="Cherix J."/>
            <person name="Lozano-Sakalauskas G.C."/>
            <person name="Fujita A."/>
            <person name="Ramos Filho E."/>
            <person name="Long P."/>
            <person name="Padilla G."/>
            <person name="Taciro M.K."/>
            <person name="Gomez J.G."/>
            <person name="Silva L.F."/>
        </authorList>
    </citation>
    <scope>NUCLEOTIDE SEQUENCE</scope>
    <source>
        <strain evidence="1">LMG 19450</strain>
    </source>
</reference>
<sequence length="99" mass="10748">MTAATFNALAEAKARIASEKQATRAAQAALHAARLDALRDRYRDAFGQCTDGERTAAARNLFAAAAIFERDARHFPSRIKKAIAQMDLAVFMLAGKARP</sequence>
<evidence type="ECO:0000313" key="2">
    <source>
        <dbReference type="Proteomes" id="UP000030460"/>
    </source>
</evidence>